<evidence type="ECO:0000256" key="4">
    <source>
        <dbReference type="ARBA" id="ARBA00022698"/>
    </source>
</evidence>
<comment type="subunit">
    <text evidence="9">The 20S proteasome core is composed of 14 alpha and 14 beta subunits that assemble into four stacked heptameric rings, resulting in a barrel-shaped structure. The two inner rings, each composed of seven catalytic beta subunits, are sandwiched by two outer rings, each composed of seven alpha subunits. The catalytic chamber with the active sites is on the inside of the barrel. Has a gated structure, the ends of the cylinder being occluded by the N-termini of the alpha-subunits. Is capped by the proteasome-associated ATPase, ARC.</text>
</comment>
<evidence type="ECO:0000256" key="11">
    <source>
        <dbReference type="SAM" id="MobiDB-lite"/>
    </source>
</evidence>
<dbReference type="Proteomes" id="UP000184501">
    <property type="component" value="Unassembled WGS sequence"/>
</dbReference>
<dbReference type="UniPathway" id="UPA00997"/>
<protein>
    <recommendedName>
        <fullName evidence="9 10">Proteasome subunit beta</fullName>
        <ecNumber evidence="9 10">3.4.25.1</ecNumber>
    </recommendedName>
    <alternativeName>
        <fullName evidence="9">20S proteasome beta subunit</fullName>
    </alternativeName>
    <alternativeName>
        <fullName evidence="9">Proteasome core protein PrcB</fullName>
    </alternativeName>
</protein>
<dbReference type="EMBL" id="FQVN01000002">
    <property type="protein sequence ID" value="SHF05211.1"/>
    <property type="molecule type" value="Genomic_DNA"/>
</dbReference>
<evidence type="ECO:0000256" key="7">
    <source>
        <dbReference type="ARBA" id="ARBA00022942"/>
    </source>
</evidence>
<dbReference type="PANTHER" id="PTHR32194:SF0">
    <property type="entry name" value="ATP-DEPENDENT PROTEASE SUBUNIT HSLV"/>
    <property type="match status" value="1"/>
</dbReference>
<keyword evidence="8 9" id="KW-0865">Zymogen</keyword>
<dbReference type="GO" id="GO:0010498">
    <property type="term" value="P:proteasomal protein catabolic process"/>
    <property type="evidence" value="ECO:0007669"/>
    <property type="project" value="UniProtKB-UniRule"/>
</dbReference>
<keyword evidence="2 9" id="KW-0963">Cytoplasm</keyword>
<evidence type="ECO:0000256" key="8">
    <source>
        <dbReference type="ARBA" id="ARBA00023145"/>
    </source>
</evidence>
<dbReference type="PROSITE" id="PS51476">
    <property type="entry name" value="PROTEASOME_BETA_2"/>
    <property type="match status" value="1"/>
</dbReference>
<name>A0A1M4YHR7_STRHI</name>
<dbReference type="InterPro" id="IPR022483">
    <property type="entry name" value="PSB_actinobac"/>
</dbReference>
<organism evidence="12 13">
    <name type="scientific">Streptoalloteichus hindustanus</name>
    <dbReference type="NCBI Taxonomy" id="2017"/>
    <lineage>
        <taxon>Bacteria</taxon>
        <taxon>Bacillati</taxon>
        <taxon>Actinomycetota</taxon>
        <taxon>Actinomycetes</taxon>
        <taxon>Pseudonocardiales</taxon>
        <taxon>Pseudonocardiaceae</taxon>
        <taxon>Streptoalloteichus</taxon>
    </lineage>
</organism>
<evidence type="ECO:0000256" key="2">
    <source>
        <dbReference type="ARBA" id="ARBA00022490"/>
    </source>
</evidence>
<dbReference type="NCBIfam" id="TIGR03690">
    <property type="entry name" value="20S_bact_beta"/>
    <property type="match status" value="1"/>
</dbReference>
<dbReference type="GO" id="GO:0004298">
    <property type="term" value="F:threonine-type endopeptidase activity"/>
    <property type="evidence" value="ECO:0007669"/>
    <property type="project" value="UniProtKB-UniRule"/>
</dbReference>
<evidence type="ECO:0000313" key="12">
    <source>
        <dbReference type="EMBL" id="SHF05211.1"/>
    </source>
</evidence>
<comment type="similarity">
    <text evidence="9">Belongs to the peptidase T1B family.</text>
</comment>
<comment type="activity regulation">
    <text evidence="9">The formation of the proteasomal ATPase ARC-20S proteasome complex, likely via the docking of the C-termini of ARC into the intersubunit pockets in the alpha-rings, may trigger opening of the gate for substrate entry. Interconversion between the open-gate and close-gate conformations leads to a dynamic regulation of the 20S proteasome proteolysis activity.</text>
</comment>
<dbReference type="AlphaFoldDB" id="A0A1M4YHR7"/>
<comment type="catalytic activity">
    <reaction evidence="1 9">
        <text>Cleavage of peptide bonds with very broad specificity.</text>
        <dbReference type="EC" id="3.4.25.1"/>
    </reaction>
</comment>
<dbReference type="InterPro" id="IPR001353">
    <property type="entry name" value="Proteasome_sua/b"/>
</dbReference>
<feature type="active site" description="Nucleophile" evidence="9">
    <location>
        <position position="77"/>
    </location>
</feature>
<evidence type="ECO:0000256" key="6">
    <source>
        <dbReference type="ARBA" id="ARBA00022813"/>
    </source>
</evidence>
<keyword evidence="13" id="KW-1185">Reference proteome</keyword>
<dbReference type="SUPFAM" id="SSF56235">
    <property type="entry name" value="N-terminal nucleophile aminohydrolases (Ntn hydrolases)"/>
    <property type="match status" value="1"/>
</dbReference>
<dbReference type="InterPro" id="IPR023333">
    <property type="entry name" value="Proteasome_suB-type"/>
</dbReference>
<evidence type="ECO:0000313" key="13">
    <source>
        <dbReference type="Proteomes" id="UP000184501"/>
    </source>
</evidence>
<keyword evidence="7 9" id="KW-0647">Proteasome</keyword>
<evidence type="ECO:0000256" key="1">
    <source>
        <dbReference type="ARBA" id="ARBA00001198"/>
    </source>
</evidence>
<reference evidence="12 13" key="1">
    <citation type="submission" date="2016-11" db="EMBL/GenBank/DDBJ databases">
        <authorList>
            <person name="Jaros S."/>
            <person name="Januszkiewicz K."/>
            <person name="Wedrychowicz H."/>
        </authorList>
    </citation>
    <scope>NUCLEOTIDE SEQUENCE [LARGE SCALE GENOMIC DNA]</scope>
    <source>
        <strain evidence="12 13">DSM 44523</strain>
    </source>
</reference>
<feature type="region of interest" description="Disordered" evidence="11">
    <location>
        <begin position="1"/>
        <end position="31"/>
    </location>
</feature>
<dbReference type="GO" id="GO:0005737">
    <property type="term" value="C:cytoplasm"/>
    <property type="evidence" value="ECO:0007669"/>
    <property type="project" value="UniProtKB-SubCell"/>
</dbReference>
<sequence>MNQTQPANQTPYPRREQETIQPMEPTSARSQPGAALPAAYFSLGTSSFTDFLRVAAPDLLPGRRALPEGRVEAPHGTTIVALTFADGVLIAGDRRATMGNLIAQRDIEKVFVTDEYSAVGIAGTAGIAIEMVRLFAVELQHYEKIEGVPLSLDGKANRLANMLRGNLDGAMIGLAVLPLFVGYDPDAADPRRAGRVISYDIAGGRYEEVGGYHAVGSGSLFAKSALKKRHDPNADADAAVRTAIEALYDAADDDTATGGPDLSRRIFPVVVTITAEGAVRLSDEQTGAVAEAVVAARRENPGG</sequence>
<evidence type="ECO:0000256" key="10">
    <source>
        <dbReference type="NCBIfam" id="TIGR03690"/>
    </source>
</evidence>
<dbReference type="GO" id="GO:0019941">
    <property type="term" value="P:modification-dependent protein catabolic process"/>
    <property type="evidence" value="ECO:0007669"/>
    <property type="project" value="UniProtKB-UniRule"/>
</dbReference>
<dbReference type="HAMAP" id="MF_02113_B">
    <property type="entry name" value="Proteasome_B_B"/>
    <property type="match status" value="1"/>
</dbReference>
<dbReference type="EC" id="3.4.25.1" evidence="9 10"/>
<dbReference type="GO" id="GO:0019774">
    <property type="term" value="C:proteasome core complex, beta-subunit complex"/>
    <property type="evidence" value="ECO:0007669"/>
    <property type="project" value="UniProtKB-UniRule"/>
</dbReference>
<evidence type="ECO:0000256" key="3">
    <source>
        <dbReference type="ARBA" id="ARBA00022670"/>
    </source>
</evidence>
<proteinExistence type="inferred from homology"/>
<gene>
    <name evidence="9" type="primary">prcB</name>
    <name evidence="12" type="ORF">SAMN05444320_102361</name>
</gene>
<dbReference type="STRING" id="2017.SAMN05444320_102361"/>
<feature type="propeptide" id="PRO_5009990060" description="Removed in mature form; by autocatalysis" evidence="9">
    <location>
        <begin position="1"/>
        <end position="76"/>
    </location>
</feature>
<dbReference type="PANTHER" id="PTHR32194">
    <property type="entry name" value="METALLOPROTEASE TLDD"/>
    <property type="match status" value="1"/>
</dbReference>
<accession>A0A1M4YHR7</accession>
<dbReference type="CDD" id="cd01906">
    <property type="entry name" value="proteasome_protease_HslV"/>
    <property type="match status" value="1"/>
</dbReference>
<keyword evidence="4 9" id="KW-0888">Threonine protease</keyword>
<dbReference type="Gene3D" id="3.60.20.10">
    <property type="entry name" value="Glutamine Phosphoribosylpyrophosphate, subunit 1, domain 1"/>
    <property type="match status" value="1"/>
</dbReference>
<evidence type="ECO:0000256" key="5">
    <source>
        <dbReference type="ARBA" id="ARBA00022801"/>
    </source>
</evidence>
<comment type="pathway">
    <text evidence="9">Protein degradation; proteasomal Pup-dependent pathway.</text>
</comment>
<comment type="subcellular location">
    <subcellularLocation>
        <location evidence="9">Cytoplasm</location>
    </subcellularLocation>
</comment>
<dbReference type="Pfam" id="PF00227">
    <property type="entry name" value="Proteasome"/>
    <property type="match status" value="1"/>
</dbReference>
<evidence type="ECO:0000256" key="9">
    <source>
        <dbReference type="HAMAP-Rule" id="MF_02113"/>
    </source>
</evidence>
<keyword evidence="3 9" id="KW-0645">Protease</keyword>
<keyword evidence="5 9" id="KW-0378">Hydrolase</keyword>
<feature type="compositionally biased region" description="Polar residues" evidence="11">
    <location>
        <begin position="1"/>
        <end position="11"/>
    </location>
</feature>
<comment type="function">
    <text evidence="9">Component of the proteasome core, a large protease complex with broad specificity involved in protein degradation.</text>
</comment>
<keyword evidence="6 9" id="KW-0068">Autocatalytic cleavage</keyword>
<feature type="chain" id="PRO_5023406225" description="Proteasome subunit beta" evidence="9">
    <location>
        <begin position="77"/>
        <end position="303"/>
    </location>
</feature>
<dbReference type="InterPro" id="IPR029055">
    <property type="entry name" value="Ntn_hydrolases_N"/>
</dbReference>